<protein>
    <submittedName>
        <fullName evidence="1">SRPBCC family protein</fullName>
    </submittedName>
</protein>
<dbReference type="Gene3D" id="3.30.530.20">
    <property type="match status" value="1"/>
</dbReference>
<dbReference type="AlphaFoldDB" id="A0A3N6PFX7"/>
<dbReference type="EMBL" id="REFZ01000011">
    <property type="protein sequence ID" value="RQG99049.1"/>
    <property type="molecule type" value="Genomic_DNA"/>
</dbReference>
<accession>A0A3N6PFX7</accession>
<evidence type="ECO:0000313" key="2">
    <source>
        <dbReference type="Proteomes" id="UP000281431"/>
    </source>
</evidence>
<evidence type="ECO:0000313" key="1">
    <source>
        <dbReference type="EMBL" id="RQG99049.1"/>
    </source>
</evidence>
<name>A0A3N6PFX7_NATCH</name>
<dbReference type="Pfam" id="PF10604">
    <property type="entry name" value="Polyketide_cyc2"/>
    <property type="match status" value="1"/>
</dbReference>
<sequence>MTRIRTVRTPEGTRLEVSHVLAAPPDEIWDLFNDTTRWPEWSPVVNGVESTDRRVRAGTSGRLRVPGAWLPFTVTERSDRRWTWRVAGTQGAGHRVDDLGADRCRVAFELPPLAAGCAPVYLEALERIDAIWNDENRGEDDGSGP</sequence>
<comment type="caution">
    <text evidence="1">The sequence shown here is derived from an EMBL/GenBank/DDBJ whole genome shotgun (WGS) entry which is preliminary data.</text>
</comment>
<dbReference type="InterPro" id="IPR019587">
    <property type="entry name" value="Polyketide_cyclase/dehydratase"/>
</dbReference>
<dbReference type="InterPro" id="IPR023393">
    <property type="entry name" value="START-like_dom_sf"/>
</dbReference>
<keyword evidence="2" id="KW-1185">Reference proteome</keyword>
<organism evidence="1 2">
    <name type="scientific">Natrarchaeobius chitinivorans</name>
    <dbReference type="NCBI Taxonomy" id="1679083"/>
    <lineage>
        <taxon>Archaea</taxon>
        <taxon>Methanobacteriati</taxon>
        <taxon>Methanobacteriota</taxon>
        <taxon>Stenosarchaea group</taxon>
        <taxon>Halobacteria</taxon>
        <taxon>Halobacteriales</taxon>
        <taxon>Natrialbaceae</taxon>
        <taxon>Natrarchaeobius</taxon>
    </lineage>
</organism>
<dbReference type="Proteomes" id="UP000281431">
    <property type="component" value="Unassembled WGS sequence"/>
</dbReference>
<dbReference type="OrthoDB" id="66844at2157"/>
<proteinExistence type="predicted"/>
<gene>
    <name evidence="1" type="ORF">EA472_16045</name>
</gene>
<reference evidence="1 2" key="1">
    <citation type="submission" date="2018-10" db="EMBL/GenBank/DDBJ databases">
        <title>Natrarchaeobius chitinivorans gen. nov., sp. nov., and Natrarchaeobius haloalkaliphilus sp. nov., alkaliphilic, chitin-utilizing haloarchaea from hypersaline alkaline lakes.</title>
        <authorList>
            <person name="Sorokin D.Y."/>
            <person name="Elcheninov A.G."/>
            <person name="Kostrikina N.A."/>
            <person name="Bale N.J."/>
            <person name="Sinninghe Damste J.S."/>
            <person name="Khijniak T.V."/>
            <person name="Kublanov I.V."/>
            <person name="Toshchakov S.V."/>
        </authorList>
    </citation>
    <scope>NUCLEOTIDE SEQUENCE [LARGE SCALE GENOMIC DNA]</scope>
    <source>
        <strain evidence="1 2">AArcht7</strain>
    </source>
</reference>
<dbReference type="SUPFAM" id="SSF55961">
    <property type="entry name" value="Bet v1-like"/>
    <property type="match status" value="1"/>
</dbReference>